<protein>
    <recommendedName>
        <fullName evidence="5">AtpZ/AtpI family protein</fullName>
    </recommendedName>
</protein>
<dbReference type="EMBL" id="BAABRR010000015">
    <property type="protein sequence ID" value="GAA5519926.1"/>
    <property type="molecule type" value="Genomic_DNA"/>
</dbReference>
<evidence type="ECO:0000313" key="3">
    <source>
        <dbReference type="EMBL" id="GAA5519926.1"/>
    </source>
</evidence>
<evidence type="ECO:0008006" key="5">
    <source>
        <dbReference type="Google" id="ProtNLM"/>
    </source>
</evidence>
<organism evidence="3 4">
    <name type="scientific">Demequina sediminis</name>
    <dbReference type="NCBI Taxonomy" id="1930058"/>
    <lineage>
        <taxon>Bacteria</taxon>
        <taxon>Bacillati</taxon>
        <taxon>Actinomycetota</taxon>
        <taxon>Actinomycetes</taxon>
        <taxon>Micrococcales</taxon>
        <taxon>Demequinaceae</taxon>
        <taxon>Demequina</taxon>
    </lineage>
</organism>
<evidence type="ECO:0000256" key="2">
    <source>
        <dbReference type="SAM" id="Phobius"/>
    </source>
</evidence>
<name>A0ABP9WLI2_9MICO</name>
<feature type="transmembrane region" description="Helical" evidence="2">
    <location>
        <begin position="40"/>
        <end position="59"/>
    </location>
</feature>
<dbReference type="Proteomes" id="UP001426770">
    <property type="component" value="Unassembled WGS sequence"/>
</dbReference>
<keyword evidence="2" id="KW-0472">Membrane</keyword>
<keyword evidence="4" id="KW-1185">Reference proteome</keyword>
<reference evidence="3 4" key="1">
    <citation type="submission" date="2024-02" db="EMBL/GenBank/DDBJ databases">
        <title>Lysinimicrobium sediminis NBRC 112286.</title>
        <authorList>
            <person name="Ichikawa N."/>
            <person name="Katano-Makiyama Y."/>
            <person name="Hidaka K."/>
        </authorList>
    </citation>
    <scope>NUCLEOTIDE SEQUENCE [LARGE SCALE GENOMIC DNA]</scope>
    <source>
        <strain evidence="3 4">NBRC 112286</strain>
    </source>
</reference>
<comment type="caution">
    <text evidence="3">The sequence shown here is derived from an EMBL/GenBank/DDBJ whole genome shotgun (WGS) entry which is preliminary data.</text>
</comment>
<gene>
    <name evidence="3" type="ORF">Lsed01_02384</name>
</gene>
<evidence type="ECO:0000313" key="4">
    <source>
        <dbReference type="Proteomes" id="UP001426770"/>
    </source>
</evidence>
<evidence type="ECO:0000256" key="1">
    <source>
        <dbReference type="SAM" id="MobiDB-lite"/>
    </source>
</evidence>
<accession>A0ABP9WLI2</accession>
<keyword evidence="2" id="KW-1133">Transmembrane helix</keyword>
<feature type="region of interest" description="Disordered" evidence="1">
    <location>
        <begin position="1"/>
        <end position="24"/>
    </location>
</feature>
<proteinExistence type="predicted"/>
<sequence length="109" mass="11368">MSDAPEYDNATASSEQPVPENLETVATPVRVRRSPLFGRFIGTGVAIGILVSMLLALFLPNSTGVGRFMVFVVLTLGLGLIGALVGGALATSLDRGLDRASSPRPEGNR</sequence>
<dbReference type="RefSeq" id="WP_286214268.1">
    <property type="nucleotide sequence ID" value="NZ_AP027736.1"/>
</dbReference>
<keyword evidence="2" id="KW-0812">Transmembrane</keyword>
<feature type="transmembrane region" description="Helical" evidence="2">
    <location>
        <begin position="65"/>
        <end position="90"/>
    </location>
</feature>